<dbReference type="RefSeq" id="WP_190021775.1">
    <property type="nucleotide sequence ID" value="NZ_BMUT01000004.1"/>
</dbReference>
<organism evidence="1 2">
    <name type="scientific">Streptomyces hiroshimensis</name>
    <dbReference type="NCBI Taxonomy" id="66424"/>
    <lineage>
        <taxon>Bacteria</taxon>
        <taxon>Bacillati</taxon>
        <taxon>Actinomycetota</taxon>
        <taxon>Actinomycetes</taxon>
        <taxon>Kitasatosporales</taxon>
        <taxon>Streptomycetaceae</taxon>
        <taxon>Streptomyces</taxon>
    </lineage>
</organism>
<sequence>MNDAQHERWVWEYDPDREHVVGGLPGTVVAQVEKIADDLVSLCNMGVDVTDLGEGGPLGRPGGVRRLQLSPDGWVHVLPAPRLRMVAVVQVTPPFQHL</sequence>
<proteinExistence type="predicted"/>
<reference evidence="2" key="1">
    <citation type="journal article" date="2019" name="Int. J. Syst. Evol. Microbiol.">
        <title>The Global Catalogue of Microorganisms (GCM) 10K type strain sequencing project: providing services to taxonomists for standard genome sequencing and annotation.</title>
        <authorList>
            <consortium name="The Broad Institute Genomics Platform"/>
            <consortium name="The Broad Institute Genome Sequencing Center for Infectious Disease"/>
            <person name="Wu L."/>
            <person name="Ma J."/>
        </authorList>
    </citation>
    <scope>NUCLEOTIDE SEQUENCE [LARGE SCALE GENOMIC DNA]</scope>
    <source>
        <strain evidence="2">JCM 4586</strain>
    </source>
</reference>
<dbReference type="EMBL" id="BMUT01000004">
    <property type="protein sequence ID" value="GGX78891.1"/>
    <property type="molecule type" value="Genomic_DNA"/>
</dbReference>
<evidence type="ECO:0000313" key="1">
    <source>
        <dbReference type="EMBL" id="GGX78891.1"/>
    </source>
</evidence>
<name>A0ABQ2YC10_9ACTN</name>
<dbReference type="Proteomes" id="UP000659223">
    <property type="component" value="Unassembled WGS sequence"/>
</dbReference>
<evidence type="ECO:0000313" key="2">
    <source>
        <dbReference type="Proteomes" id="UP000659223"/>
    </source>
</evidence>
<protein>
    <submittedName>
        <fullName evidence="1">Uncharacterized protein</fullName>
    </submittedName>
</protein>
<keyword evidence="2" id="KW-1185">Reference proteome</keyword>
<gene>
    <name evidence="1" type="ORF">GCM10010324_25570</name>
</gene>
<comment type="caution">
    <text evidence="1">The sequence shown here is derived from an EMBL/GenBank/DDBJ whole genome shotgun (WGS) entry which is preliminary data.</text>
</comment>
<accession>A0ABQ2YC10</accession>